<feature type="region of interest" description="Disordered" evidence="2">
    <location>
        <begin position="215"/>
        <end position="253"/>
    </location>
</feature>
<feature type="compositionally biased region" description="Basic and acidic residues" evidence="2">
    <location>
        <begin position="481"/>
        <end position="498"/>
    </location>
</feature>
<feature type="domain" description="C3H1-type" evidence="3">
    <location>
        <begin position="461"/>
        <end position="483"/>
    </location>
</feature>
<feature type="region of interest" description="Disordered" evidence="2">
    <location>
        <begin position="147"/>
        <end position="193"/>
    </location>
</feature>
<dbReference type="InterPro" id="IPR006575">
    <property type="entry name" value="RWD_dom"/>
</dbReference>
<feature type="region of interest" description="Disordered" evidence="2">
    <location>
        <begin position="1"/>
        <end position="28"/>
    </location>
</feature>
<dbReference type="PROSITE" id="PS50908">
    <property type="entry name" value="RWD"/>
    <property type="match status" value="1"/>
</dbReference>
<feature type="compositionally biased region" description="Low complexity" evidence="2">
    <location>
        <begin position="17"/>
        <end position="28"/>
    </location>
</feature>
<proteinExistence type="predicted"/>
<dbReference type="Pfam" id="PF05773">
    <property type="entry name" value="RWD"/>
    <property type="match status" value="1"/>
</dbReference>
<dbReference type="OrthoDB" id="432412at2759"/>
<keyword evidence="1" id="KW-0863">Zinc-finger</keyword>
<accession>A0A813HHW6</accession>
<feature type="compositionally biased region" description="Acidic residues" evidence="2">
    <location>
        <begin position="238"/>
        <end position="252"/>
    </location>
</feature>
<dbReference type="SUPFAM" id="SSF54495">
    <property type="entry name" value="UBC-like"/>
    <property type="match status" value="1"/>
</dbReference>
<dbReference type="InterPro" id="IPR000571">
    <property type="entry name" value="Znf_CCCH"/>
</dbReference>
<keyword evidence="1" id="KW-0862">Zinc</keyword>
<feature type="compositionally biased region" description="Basic and acidic residues" evidence="2">
    <location>
        <begin position="509"/>
        <end position="518"/>
    </location>
</feature>
<dbReference type="GO" id="GO:0008270">
    <property type="term" value="F:zinc ion binding"/>
    <property type="evidence" value="ECO:0007669"/>
    <property type="project" value="UniProtKB-KW"/>
</dbReference>
<name>A0A813HHW6_POLGL</name>
<comment type="caution">
    <text evidence="5">The sequence shown here is derived from an EMBL/GenBank/DDBJ whole genome shotgun (WGS) entry which is preliminary data.</text>
</comment>
<evidence type="ECO:0008006" key="7">
    <source>
        <dbReference type="Google" id="ProtNLM"/>
    </source>
</evidence>
<feature type="region of interest" description="Disordered" evidence="2">
    <location>
        <begin position="50"/>
        <end position="132"/>
    </location>
</feature>
<keyword evidence="6" id="KW-1185">Reference proteome</keyword>
<dbReference type="Gene3D" id="3.10.110.10">
    <property type="entry name" value="Ubiquitin Conjugating Enzyme"/>
    <property type="match status" value="1"/>
</dbReference>
<evidence type="ECO:0000256" key="2">
    <source>
        <dbReference type="SAM" id="MobiDB-lite"/>
    </source>
</evidence>
<organism evidence="5 6">
    <name type="scientific">Polarella glacialis</name>
    <name type="common">Dinoflagellate</name>
    <dbReference type="NCBI Taxonomy" id="89957"/>
    <lineage>
        <taxon>Eukaryota</taxon>
        <taxon>Sar</taxon>
        <taxon>Alveolata</taxon>
        <taxon>Dinophyceae</taxon>
        <taxon>Suessiales</taxon>
        <taxon>Suessiaceae</taxon>
        <taxon>Polarella</taxon>
    </lineage>
</organism>
<evidence type="ECO:0000259" key="3">
    <source>
        <dbReference type="PROSITE" id="PS50103"/>
    </source>
</evidence>
<evidence type="ECO:0000259" key="4">
    <source>
        <dbReference type="PROSITE" id="PS50908"/>
    </source>
</evidence>
<gene>
    <name evidence="5" type="ORF">PGLA1383_LOCUS52893</name>
</gene>
<feature type="region of interest" description="Disordered" evidence="2">
    <location>
        <begin position="423"/>
        <end position="449"/>
    </location>
</feature>
<feature type="compositionally biased region" description="Low complexity" evidence="2">
    <location>
        <begin position="112"/>
        <end position="127"/>
    </location>
</feature>
<feature type="compositionally biased region" description="Acidic residues" evidence="2">
    <location>
        <begin position="152"/>
        <end position="165"/>
    </location>
</feature>
<dbReference type="InterPro" id="IPR016135">
    <property type="entry name" value="UBQ-conjugating_enzyme/RWD"/>
</dbReference>
<feature type="non-terminal residue" evidence="5">
    <location>
        <position position="518"/>
    </location>
</feature>
<reference evidence="5" key="1">
    <citation type="submission" date="2021-02" db="EMBL/GenBank/DDBJ databases">
        <authorList>
            <person name="Dougan E. K."/>
            <person name="Rhodes N."/>
            <person name="Thang M."/>
            <person name="Chan C."/>
        </authorList>
    </citation>
    <scope>NUCLEOTIDE SEQUENCE</scope>
</reference>
<sequence length="518" mass="55525">VTDAFDLQRAVKGSRPQAQADGDSGADATRMAALEREAASMLRSLFDFRSVGVIPPPPPPRPATREAAPAPLPPAPVPQQQQASPSSATPGPASAAASGQAAEQDWPGLNQPVVRAAPPVAPAAAAPGERRTIRVCRQRQVHNDGGLRVVDDTEFDEEYEDEYVEQEVPSAADEPTPAQALTAAPKAPGKKKIARLPRAGGEGAQITFAVTGGTFGGRGGAGGGASASSSARPRPSAPEDDLAEDSDGEEGEATALEVESWIPDWATTELHERTLSEVEVVEAMFPDELQMLTPDVRDHLQDCIDRGEVSRLQRPLRLEVHQHVDGPRGGLNVVLEFSMPPFYPLHEASLALRDANGEEGKGGLPRDAAAIQSIQATLRGEIMHSLEGSEVVIKVLEWLTLHGEAELARCDREFASSSLPYKAKRGQAAEPAAPAEPTKEERIDQARRDRLSDKYTETWDLCSAFVTHGHCKNKNCKWRHEKPEKPAPKAEPEPKDEPGPASKSSASNGEKRQKGTKR</sequence>
<dbReference type="AlphaFoldDB" id="A0A813HHW6"/>
<protein>
    <recommendedName>
        <fullName evidence="7">RWD domain-containing protein</fullName>
    </recommendedName>
</protein>
<feature type="compositionally biased region" description="Basic and acidic residues" evidence="2">
    <location>
        <begin position="437"/>
        <end position="449"/>
    </location>
</feature>
<evidence type="ECO:0000256" key="1">
    <source>
        <dbReference type="PROSITE-ProRule" id="PRU00723"/>
    </source>
</evidence>
<feature type="domain" description="RWD" evidence="4">
    <location>
        <begin position="276"/>
        <end position="406"/>
    </location>
</feature>
<feature type="zinc finger region" description="C3H1-type" evidence="1">
    <location>
        <begin position="461"/>
        <end position="483"/>
    </location>
</feature>
<evidence type="ECO:0000313" key="6">
    <source>
        <dbReference type="Proteomes" id="UP000654075"/>
    </source>
</evidence>
<keyword evidence="1" id="KW-0479">Metal-binding</keyword>
<dbReference type="PROSITE" id="PS50103">
    <property type="entry name" value="ZF_C3H1"/>
    <property type="match status" value="1"/>
</dbReference>
<dbReference type="Proteomes" id="UP000654075">
    <property type="component" value="Unassembled WGS sequence"/>
</dbReference>
<feature type="compositionally biased region" description="Gly residues" evidence="2">
    <location>
        <begin position="215"/>
        <end position="225"/>
    </location>
</feature>
<feature type="compositionally biased region" description="Low complexity" evidence="2">
    <location>
        <begin position="78"/>
        <end position="104"/>
    </location>
</feature>
<evidence type="ECO:0000313" key="5">
    <source>
        <dbReference type="EMBL" id="CAE8637556.1"/>
    </source>
</evidence>
<feature type="region of interest" description="Disordered" evidence="2">
    <location>
        <begin position="473"/>
        <end position="518"/>
    </location>
</feature>
<dbReference type="EMBL" id="CAJNNV010031718">
    <property type="protein sequence ID" value="CAE8637556.1"/>
    <property type="molecule type" value="Genomic_DNA"/>
</dbReference>